<sequence>MHKDCGPGNGVKGTGVLRPGSHNQCAGITTPFPIGRTCSTNSPIIVWRLGERFRSDVLVEIATLIRWKKLTATGVKAAPPEFMVNTIREAVPLGAMGMVPGSTPIMHIPSATTVFRPQQQVVQQTQVVHRPPIASTPFEANTRTLQSLGIPGSFVVDNLPSFTVNIPIPDSAPPTSVHTTSNTLTTPKM</sequence>
<dbReference type="AlphaFoldDB" id="A0A5B7GA51"/>
<reference evidence="2 3" key="1">
    <citation type="submission" date="2019-05" db="EMBL/GenBank/DDBJ databases">
        <title>Another draft genome of Portunus trituberculatus and its Hox gene families provides insights of decapod evolution.</title>
        <authorList>
            <person name="Jeong J.-H."/>
            <person name="Song I."/>
            <person name="Kim S."/>
            <person name="Choi T."/>
            <person name="Kim D."/>
            <person name="Ryu S."/>
            <person name="Kim W."/>
        </authorList>
    </citation>
    <scope>NUCLEOTIDE SEQUENCE [LARGE SCALE GENOMIC DNA]</scope>
    <source>
        <tissue evidence="2">Muscle</tissue>
    </source>
</reference>
<proteinExistence type="predicted"/>
<evidence type="ECO:0000256" key="1">
    <source>
        <dbReference type="SAM" id="MobiDB-lite"/>
    </source>
</evidence>
<evidence type="ECO:0000313" key="2">
    <source>
        <dbReference type="EMBL" id="MPC54133.1"/>
    </source>
</evidence>
<gene>
    <name evidence="2" type="ORF">E2C01_048040</name>
</gene>
<feature type="region of interest" description="Disordered" evidence="1">
    <location>
        <begin position="1"/>
        <end position="20"/>
    </location>
</feature>
<evidence type="ECO:0000313" key="3">
    <source>
        <dbReference type="Proteomes" id="UP000324222"/>
    </source>
</evidence>
<keyword evidence="3" id="KW-1185">Reference proteome</keyword>
<organism evidence="2 3">
    <name type="scientific">Portunus trituberculatus</name>
    <name type="common">Swimming crab</name>
    <name type="synonym">Neptunus trituberculatus</name>
    <dbReference type="NCBI Taxonomy" id="210409"/>
    <lineage>
        <taxon>Eukaryota</taxon>
        <taxon>Metazoa</taxon>
        <taxon>Ecdysozoa</taxon>
        <taxon>Arthropoda</taxon>
        <taxon>Crustacea</taxon>
        <taxon>Multicrustacea</taxon>
        <taxon>Malacostraca</taxon>
        <taxon>Eumalacostraca</taxon>
        <taxon>Eucarida</taxon>
        <taxon>Decapoda</taxon>
        <taxon>Pleocyemata</taxon>
        <taxon>Brachyura</taxon>
        <taxon>Eubrachyura</taxon>
        <taxon>Portunoidea</taxon>
        <taxon>Portunidae</taxon>
        <taxon>Portuninae</taxon>
        <taxon>Portunus</taxon>
    </lineage>
</organism>
<accession>A0A5B7GA51</accession>
<comment type="caution">
    <text evidence="2">The sequence shown here is derived from an EMBL/GenBank/DDBJ whole genome shotgun (WGS) entry which is preliminary data.</text>
</comment>
<name>A0A5B7GA51_PORTR</name>
<dbReference type="EMBL" id="VSRR010012129">
    <property type="protein sequence ID" value="MPC54133.1"/>
    <property type="molecule type" value="Genomic_DNA"/>
</dbReference>
<protein>
    <submittedName>
        <fullName evidence="2">Uncharacterized protein</fullName>
    </submittedName>
</protein>
<dbReference type="Proteomes" id="UP000324222">
    <property type="component" value="Unassembled WGS sequence"/>
</dbReference>